<feature type="compositionally biased region" description="Polar residues" evidence="1">
    <location>
        <begin position="120"/>
        <end position="136"/>
    </location>
</feature>
<dbReference type="AlphaFoldDB" id="A0A5N0EHI5"/>
<reference evidence="2 3" key="1">
    <citation type="submission" date="2019-09" db="EMBL/GenBank/DDBJ databases">
        <authorList>
            <person name="Wang X."/>
        </authorList>
    </citation>
    <scope>NUCLEOTIDE SEQUENCE [LARGE SCALE GENOMIC DNA]</scope>
    <source>
        <strain evidence="2 3">CICC 11023</strain>
    </source>
</reference>
<sequence>MKQTDGRAITNPENAQSFTHAEIKQAADEMNPDGLDSAFDAWSKIATAVTDAGHQFETAIKQAIEQHWEGAAADSAVRGIRDYATQVGEFGDTLNAQTTPLSQAASAAAKFKLSVPDVVDTSTNPRGPELRNSSEGQARDDMTTQYIQPYCTTAPAIPTLPPPISPISVTPPGGDSSVDPGTSPGPAKTPDHSSSSTEDSSKQAPTDKAGTSDKASDTGASETEAKPEDTAPQSVSTDKTNDPSTTPAATTTAATTPKSPTTTSSPFSASPITTAIPTTTLPSATVTPASANGTPSRSGAPTTSGHPNTSATPNTSASPNSEARQGTSRPPVPATAPVAAAAQPAAAPGRTGAMGTSGYPGMFPHGARSRGEDDGEHKSPGFLRTEEHAKELLGEVEKTVPPVLGEK</sequence>
<protein>
    <recommendedName>
        <fullName evidence="4">PPE domain-containing protein</fullName>
    </recommendedName>
</protein>
<evidence type="ECO:0000256" key="1">
    <source>
        <dbReference type="SAM" id="MobiDB-lite"/>
    </source>
</evidence>
<feature type="region of interest" description="Disordered" evidence="1">
    <location>
        <begin position="118"/>
        <end position="140"/>
    </location>
</feature>
<proteinExistence type="predicted"/>
<dbReference type="EMBL" id="VXLC01000004">
    <property type="protein sequence ID" value="KAA8888069.1"/>
    <property type="molecule type" value="Genomic_DNA"/>
</dbReference>
<dbReference type="SUPFAM" id="SSF140453">
    <property type="entry name" value="EsxAB dimer-like"/>
    <property type="match status" value="1"/>
</dbReference>
<feature type="region of interest" description="Disordered" evidence="1">
    <location>
        <begin position="153"/>
        <end position="384"/>
    </location>
</feature>
<dbReference type="InterPro" id="IPR038332">
    <property type="entry name" value="PPE_sf"/>
</dbReference>
<feature type="compositionally biased region" description="Polar residues" evidence="1">
    <location>
        <begin position="286"/>
        <end position="328"/>
    </location>
</feature>
<keyword evidence="3" id="KW-1185">Reference proteome</keyword>
<gene>
    <name evidence="2" type="ORF">F3087_13410</name>
</gene>
<dbReference type="OrthoDB" id="4534775at2"/>
<feature type="compositionally biased region" description="Low complexity" evidence="1">
    <location>
        <begin position="243"/>
        <end position="285"/>
    </location>
</feature>
<evidence type="ECO:0008006" key="4">
    <source>
        <dbReference type="Google" id="ProtNLM"/>
    </source>
</evidence>
<dbReference type="Proteomes" id="UP000323876">
    <property type="component" value="Unassembled WGS sequence"/>
</dbReference>
<dbReference type="InterPro" id="IPR036689">
    <property type="entry name" value="ESAT-6-like_sf"/>
</dbReference>
<feature type="compositionally biased region" description="Low complexity" evidence="1">
    <location>
        <begin position="335"/>
        <end position="353"/>
    </location>
</feature>
<accession>A0A5N0EHI5</accession>
<dbReference type="Gene3D" id="1.20.1260.20">
    <property type="entry name" value="PPE superfamily"/>
    <property type="match status" value="1"/>
</dbReference>
<name>A0A5N0EHI5_9NOCA</name>
<evidence type="ECO:0000313" key="2">
    <source>
        <dbReference type="EMBL" id="KAA8888069.1"/>
    </source>
</evidence>
<evidence type="ECO:0000313" key="3">
    <source>
        <dbReference type="Proteomes" id="UP000323876"/>
    </source>
</evidence>
<comment type="caution">
    <text evidence="2">The sequence shown here is derived from an EMBL/GenBank/DDBJ whole genome shotgun (WGS) entry which is preliminary data.</text>
</comment>
<dbReference type="RefSeq" id="WP_150402239.1">
    <property type="nucleotide sequence ID" value="NZ_VXLC01000004.1"/>
</dbReference>
<organism evidence="2 3">
    <name type="scientific">Nocardia colli</name>
    <dbReference type="NCBI Taxonomy" id="2545717"/>
    <lineage>
        <taxon>Bacteria</taxon>
        <taxon>Bacillati</taxon>
        <taxon>Actinomycetota</taxon>
        <taxon>Actinomycetes</taxon>
        <taxon>Mycobacteriales</taxon>
        <taxon>Nocardiaceae</taxon>
        <taxon>Nocardia</taxon>
    </lineage>
</organism>
<feature type="compositionally biased region" description="Basic and acidic residues" evidence="1">
    <location>
        <begin position="369"/>
        <end position="384"/>
    </location>
</feature>